<comment type="caution">
    <text evidence="1">The sequence shown here is derived from an EMBL/GenBank/DDBJ whole genome shotgun (WGS) entry which is preliminary data.</text>
</comment>
<dbReference type="Proteomes" id="UP000321337">
    <property type="component" value="Unassembled WGS sequence"/>
</dbReference>
<proteinExistence type="predicted"/>
<evidence type="ECO:0000313" key="2">
    <source>
        <dbReference type="Proteomes" id="UP000321337"/>
    </source>
</evidence>
<gene>
    <name evidence="1" type="ORF">TPL01_16650</name>
</gene>
<evidence type="ECO:0000313" key="1">
    <source>
        <dbReference type="EMBL" id="GEP30527.1"/>
    </source>
</evidence>
<sequence>MMCRLYGYAMPDVMGCIKGKRATAITRRFVIGLGTPPERCFGPEAALGPWWGRMSNWPGCTFATRNNERHDQMKLGAQPRLGRLTG</sequence>
<dbReference type="EMBL" id="BKAD01000014">
    <property type="protein sequence ID" value="GEP30527.1"/>
    <property type="molecule type" value="Genomic_DNA"/>
</dbReference>
<protein>
    <submittedName>
        <fullName evidence="1">Uncharacterized protein</fullName>
    </submittedName>
</protein>
<dbReference type="AlphaFoldDB" id="A0A512L7T6"/>
<name>A0A512L7T6_9PROT</name>
<organism evidence="1 2">
    <name type="scientific">Sulfuriferula plumbiphila</name>
    <dbReference type="NCBI Taxonomy" id="171865"/>
    <lineage>
        <taxon>Bacteria</taxon>
        <taxon>Pseudomonadati</taxon>
        <taxon>Pseudomonadota</taxon>
        <taxon>Betaproteobacteria</taxon>
        <taxon>Nitrosomonadales</taxon>
        <taxon>Sulfuricellaceae</taxon>
        <taxon>Sulfuriferula</taxon>
    </lineage>
</organism>
<accession>A0A512L7T6</accession>
<reference evidence="1 2" key="1">
    <citation type="submission" date="2019-07" db="EMBL/GenBank/DDBJ databases">
        <title>Whole genome shotgun sequence of Thiobacillus plumbophilus NBRC 107929.</title>
        <authorList>
            <person name="Hosoyama A."/>
            <person name="Uohara A."/>
            <person name="Ohji S."/>
            <person name="Ichikawa N."/>
        </authorList>
    </citation>
    <scope>NUCLEOTIDE SEQUENCE [LARGE SCALE GENOMIC DNA]</scope>
    <source>
        <strain evidence="1 2">NBRC 107929</strain>
    </source>
</reference>
<keyword evidence="2" id="KW-1185">Reference proteome</keyword>